<name>A0A8S5RZV6_9CAUD</name>
<protein>
    <submittedName>
        <fullName evidence="1">Uncharacterized protein</fullName>
    </submittedName>
</protein>
<reference evidence="1" key="1">
    <citation type="journal article" date="2021" name="Proc. Natl. Acad. Sci. U.S.A.">
        <title>A Catalog of Tens of Thousands of Viruses from Human Metagenomes Reveals Hidden Associations with Chronic Diseases.</title>
        <authorList>
            <person name="Tisza M.J."/>
            <person name="Buck C.B."/>
        </authorList>
    </citation>
    <scope>NUCLEOTIDE SEQUENCE</scope>
    <source>
        <strain evidence="1">CtNQV2</strain>
    </source>
</reference>
<accession>A0A8S5RZV6</accession>
<evidence type="ECO:0000313" key="1">
    <source>
        <dbReference type="EMBL" id="DAF44217.1"/>
    </source>
</evidence>
<proteinExistence type="predicted"/>
<organism evidence="1">
    <name type="scientific">Myoviridae sp. ctNQV2</name>
    <dbReference type="NCBI Taxonomy" id="2827683"/>
    <lineage>
        <taxon>Viruses</taxon>
        <taxon>Duplodnaviria</taxon>
        <taxon>Heunggongvirae</taxon>
        <taxon>Uroviricota</taxon>
        <taxon>Caudoviricetes</taxon>
    </lineage>
</organism>
<dbReference type="EMBL" id="BK032510">
    <property type="protein sequence ID" value="DAF44217.1"/>
    <property type="molecule type" value="Genomic_DNA"/>
</dbReference>
<sequence length="154" mass="17962">MAICFHGNGTILLKKENAKKFVDKFIELAKQYGTDDKITCEKDVLLKFETYARHFFMSDLIEMLKENIENVECCDAWFSCDDEDSFDDEGFPFINFIEISNGKIYEQTLYRRLPCDWLYHLDSITGDSSLAEERKISNSAVSIKTDDEEDDFPF</sequence>